<evidence type="ECO:0000313" key="1">
    <source>
        <dbReference type="EMBL" id="OPJ70762.1"/>
    </source>
</evidence>
<dbReference type="AlphaFoldDB" id="A0A1V4JET7"/>
<accession>A0A1V4JET7</accession>
<sequence length="72" mass="7963">MVRKSVTSSFVSRISGEDPVLAAVQKKRLMHKAANRDSGHFKDVIVLLAARNASTCRMKNNYLSTVMEVIQG</sequence>
<reference evidence="1 2" key="1">
    <citation type="submission" date="2016-02" db="EMBL/GenBank/DDBJ databases">
        <title>Band-tailed pigeon sequencing and assembly.</title>
        <authorList>
            <person name="Soares A.E."/>
            <person name="Novak B.J."/>
            <person name="Rice E.S."/>
            <person name="O'Connell B."/>
            <person name="Chang D."/>
            <person name="Weber S."/>
            <person name="Shapiro B."/>
        </authorList>
    </citation>
    <scope>NUCLEOTIDE SEQUENCE [LARGE SCALE GENOMIC DNA]</scope>
    <source>
        <strain evidence="1">BTP2013</strain>
        <tissue evidence="1">Blood</tissue>
    </source>
</reference>
<dbReference type="EMBL" id="LSYS01007721">
    <property type="protein sequence ID" value="OPJ70762.1"/>
    <property type="molecule type" value="Genomic_DNA"/>
</dbReference>
<gene>
    <name evidence="1" type="ORF">AV530_017137</name>
</gene>
<keyword evidence="2" id="KW-1185">Reference proteome</keyword>
<protein>
    <submittedName>
        <fullName evidence="1">Uncharacterized protein</fullName>
    </submittedName>
</protein>
<dbReference type="Proteomes" id="UP000190648">
    <property type="component" value="Unassembled WGS sequence"/>
</dbReference>
<evidence type="ECO:0000313" key="2">
    <source>
        <dbReference type="Proteomes" id="UP000190648"/>
    </source>
</evidence>
<proteinExistence type="predicted"/>
<name>A0A1V4JET7_PATFA</name>
<comment type="caution">
    <text evidence="1">The sequence shown here is derived from an EMBL/GenBank/DDBJ whole genome shotgun (WGS) entry which is preliminary data.</text>
</comment>
<organism evidence="1 2">
    <name type="scientific">Patagioenas fasciata monilis</name>
    <dbReference type="NCBI Taxonomy" id="372326"/>
    <lineage>
        <taxon>Eukaryota</taxon>
        <taxon>Metazoa</taxon>
        <taxon>Chordata</taxon>
        <taxon>Craniata</taxon>
        <taxon>Vertebrata</taxon>
        <taxon>Euteleostomi</taxon>
        <taxon>Archelosauria</taxon>
        <taxon>Archosauria</taxon>
        <taxon>Dinosauria</taxon>
        <taxon>Saurischia</taxon>
        <taxon>Theropoda</taxon>
        <taxon>Coelurosauria</taxon>
        <taxon>Aves</taxon>
        <taxon>Neognathae</taxon>
        <taxon>Neoaves</taxon>
        <taxon>Columbimorphae</taxon>
        <taxon>Columbiformes</taxon>
        <taxon>Columbidae</taxon>
        <taxon>Patagioenas</taxon>
    </lineage>
</organism>